<dbReference type="InterPro" id="IPR039931">
    <property type="entry name" value="EEIG1/2-like"/>
</dbReference>
<protein>
    <submittedName>
        <fullName evidence="3">C2 NT-type domain-containing protein</fullName>
    </submittedName>
</protein>
<comment type="similarity">
    <text evidence="1">Belongs to the EEIG family.</text>
</comment>
<evidence type="ECO:0000256" key="1">
    <source>
        <dbReference type="ARBA" id="ARBA00034780"/>
    </source>
</evidence>
<sequence>LNGGAFEGMTERVEVHGHSANWNSHFSFSCRIAVDPSTGVLEKCACRISLRKFFYFVYSLNIAWEMLSFSDLQEQKGGKSFSKLGFVDINLAQFAASG</sequence>
<dbReference type="Pfam" id="PF10358">
    <property type="entry name" value="NT-C2"/>
    <property type="match status" value="1"/>
</dbReference>
<feature type="domain" description="C2 NT-type" evidence="2">
    <location>
        <begin position="1"/>
        <end position="98"/>
    </location>
</feature>
<organism evidence="3">
    <name type="scientific">Gongylonema pulchrum</name>
    <dbReference type="NCBI Taxonomy" id="637853"/>
    <lineage>
        <taxon>Eukaryota</taxon>
        <taxon>Metazoa</taxon>
        <taxon>Ecdysozoa</taxon>
        <taxon>Nematoda</taxon>
        <taxon>Chromadorea</taxon>
        <taxon>Rhabditida</taxon>
        <taxon>Spirurina</taxon>
        <taxon>Spiruromorpha</taxon>
        <taxon>Spiruroidea</taxon>
        <taxon>Gongylonematidae</taxon>
        <taxon>Gongylonema</taxon>
    </lineage>
</organism>
<accession>A0A183DF81</accession>
<dbReference type="PROSITE" id="PS51840">
    <property type="entry name" value="C2_NT"/>
    <property type="match status" value="1"/>
</dbReference>
<dbReference type="InterPro" id="IPR019448">
    <property type="entry name" value="NT-C2"/>
</dbReference>
<dbReference type="PANTHER" id="PTHR21456">
    <property type="entry name" value="FAMILY WITH SEQUENCE SIMILARITY 102"/>
    <property type="match status" value="1"/>
</dbReference>
<dbReference type="PANTHER" id="PTHR21456:SF1">
    <property type="entry name" value="C2 NT-TYPE DOMAIN-CONTAINING PROTEIN"/>
    <property type="match status" value="1"/>
</dbReference>
<evidence type="ECO:0000313" key="3">
    <source>
        <dbReference type="WBParaSite" id="GPUH_0000738101-mRNA-1"/>
    </source>
</evidence>
<dbReference type="WBParaSite" id="GPUH_0000738101-mRNA-1">
    <property type="protein sequence ID" value="GPUH_0000738101-mRNA-1"/>
    <property type="gene ID" value="GPUH_0000738101"/>
</dbReference>
<name>A0A183DF81_9BILA</name>
<proteinExistence type="inferred from homology"/>
<dbReference type="AlphaFoldDB" id="A0A183DF81"/>
<reference evidence="3" key="1">
    <citation type="submission" date="2016-06" db="UniProtKB">
        <authorList>
            <consortium name="WormBaseParasite"/>
        </authorList>
    </citation>
    <scope>IDENTIFICATION</scope>
</reference>
<evidence type="ECO:0000259" key="2">
    <source>
        <dbReference type="PROSITE" id="PS51840"/>
    </source>
</evidence>